<organism evidence="3 4">
    <name type="scientific">Roseimaritima multifibrata</name>
    <dbReference type="NCBI Taxonomy" id="1930274"/>
    <lineage>
        <taxon>Bacteria</taxon>
        <taxon>Pseudomonadati</taxon>
        <taxon>Planctomycetota</taxon>
        <taxon>Planctomycetia</taxon>
        <taxon>Pirellulales</taxon>
        <taxon>Pirellulaceae</taxon>
        <taxon>Roseimaritima</taxon>
    </lineage>
</organism>
<dbReference type="InterPro" id="IPR001107">
    <property type="entry name" value="Band_7"/>
</dbReference>
<dbReference type="Proteomes" id="UP000320672">
    <property type="component" value="Chromosome"/>
</dbReference>
<accession>A0A517MKT7</accession>
<protein>
    <recommendedName>
        <fullName evidence="2">Band 7 domain-containing protein</fullName>
    </recommendedName>
</protein>
<feature type="domain" description="Band 7" evidence="2">
    <location>
        <begin position="10"/>
        <end position="69"/>
    </location>
</feature>
<evidence type="ECO:0000259" key="2">
    <source>
        <dbReference type="Pfam" id="PF01145"/>
    </source>
</evidence>
<dbReference type="RefSeq" id="WP_145353655.1">
    <property type="nucleotide sequence ID" value="NZ_CP036262.1"/>
</dbReference>
<dbReference type="EMBL" id="CP036262">
    <property type="protein sequence ID" value="QDS95493.1"/>
    <property type="molecule type" value="Genomic_DNA"/>
</dbReference>
<gene>
    <name evidence="3" type="ORF">FF011L_42900</name>
</gene>
<evidence type="ECO:0000313" key="3">
    <source>
        <dbReference type="EMBL" id="QDS95493.1"/>
    </source>
</evidence>
<feature type="compositionally biased region" description="Basic and acidic residues" evidence="1">
    <location>
        <begin position="68"/>
        <end position="88"/>
    </location>
</feature>
<name>A0A517MKT7_9BACT</name>
<evidence type="ECO:0000313" key="4">
    <source>
        <dbReference type="Proteomes" id="UP000320672"/>
    </source>
</evidence>
<proteinExistence type="predicted"/>
<dbReference type="OrthoDB" id="5501731at2"/>
<dbReference type="Pfam" id="PF01145">
    <property type="entry name" value="Band_7"/>
    <property type="match status" value="1"/>
</dbReference>
<feature type="region of interest" description="Disordered" evidence="1">
    <location>
        <begin position="68"/>
        <end position="116"/>
    </location>
</feature>
<sequence length="116" mass="12798">MEQTIPHLPEVTRDILSDVTESVNGYGNATRRADVKDLTFPEILQEIMNRVLAAERQSQAELVEARTRAEVEQIESESRAEVTRRDGQTEAESQGTSQDDGEPPGTAATCRTRIAA</sequence>
<evidence type="ECO:0000256" key="1">
    <source>
        <dbReference type="SAM" id="MobiDB-lite"/>
    </source>
</evidence>
<reference evidence="3 4" key="1">
    <citation type="submission" date="2019-02" db="EMBL/GenBank/DDBJ databases">
        <title>Deep-cultivation of Planctomycetes and their phenomic and genomic characterization uncovers novel biology.</title>
        <authorList>
            <person name="Wiegand S."/>
            <person name="Jogler M."/>
            <person name="Boedeker C."/>
            <person name="Pinto D."/>
            <person name="Vollmers J."/>
            <person name="Rivas-Marin E."/>
            <person name="Kohn T."/>
            <person name="Peeters S.H."/>
            <person name="Heuer A."/>
            <person name="Rast P."/>
            <person name="Oberbeckmann S."/>
            <person name="Bunk B."/>
            <person name="Jeske O."/>
            <person name="Meyerdierks A."/>
            <person name="Storesund J.E."/>
            <person name="Kallscheuer N."/>
            <person name="Luecker S."/>
            <person name="Lage O.M."/>
            <person name="Pohl T."/>
            <person name="Merkel B.J."/>
            <person name="Hornburger P."/>
            <person name="Mueller R.-W."/>
            <person name="Bruemmer F."/>
            <person name="Labrenz M."/>
            <person name="Spormann A.M."/>
            <person name="Op den Camp H."/>
            <person name="Overmann J."/>
            <person name="Amann R."/>
            <person name="Jetten M.S.M."/>
            <person name="Mascher T."/>
            <person name="Medema M.H."/>
            <person name="Devos D.P."/>
            <person name="Kaster A.-K."/>
            <person name="Ovreas L."/>
            <person name="Rohde M."/>
            <person name="Galperin M.Y."/>
            <person name="Jogler C."/>
        </authorList>
    </citation>
    <scope>NUCLEOTIDE SEQUENCE [LARGE SCALE GENOMIC DNA]</scope>
    <source>
        <strain evidence="3 4">FF011L</strain>
    </source>
</reference>
<dbReference type="AlphaFoldDB" id="A0A517MKT7"/>
<keyword evidence="4" id="KW-1185">Reference proteome</keyword>
<dbReference type="KEGG" id="rml:FF011L_42900"/>